<evidence type="ECO:0000313" key="2">
    <source>
        <dbReference type="EMBL" id="EJW72311.1"/>
    </source>
</evidence>
<organism evidence="2 3">
    <name type="scientific">Wuchereria bancrofti</name>
    <dbReference type="NCBI Taxonomy" id="6293"/>
    <lineage>
        <taxon>Eukaryota</taxon>
        <taxon>Metazoa</taxon>
        <taxon>Ecdysozoa</taxon>
        <taxon>Nematoda</taxon>
        <taxon>Chromadorea</taxon>
        <taxon>Rhabditida</taxon>
        <taxon>Spirurina</taxon>
        <taxon>Spiruromorpha</taxon>
        <taxon>Filarioidea</taxon>
        <taxon>Onchocercidae</taxon>
        <taxon>Wuchereria</taxon>
    </lineage>
</organism>
<gene>
    <name evidence="2" type="ORF">WUBG_16778</name>
</gene>
<name>J9DRT9_WUCBA</name>
<accession>J9DRT9</accession>
<feature type="transmembrane region" description="Helical" evidence="1">
    <location>
        <begin position="64"/>
        <end position="82"/>
    </location>
</feature>
<evidence type="ECO:0000313" key="3">
    <source>
        <dbReference type="Proteomes" id="UP000004810"/>
    </source>
</evidence>
<dbReference type="AlphaFoldDB" id="J9DRT9"/>
<keyword evidence="1" id="KW-1133">Transmembrane helix</keyword>
<feature type="non-terminal residue" evidence="2">
    <location>
        <position position="124"/>
    </location>
</feature>
<evidence type="ECO:0008006" key="4">
    <source>
        <dbReference type="Google" id="ProtNLM"/>
    </source>
</evidence>
<proteinExistence type="predicted"/>
<sequence length="124" mass="14261">MCTIRRLRKENSINEDLSLPLRLKRNVSVSKLTSDKTNSLQSVLSRNNSEKSRRHWKSHLMCKYKHLVVIGTVLFVYILFLLPYSGIQLVTILHVTNVIVVPSHFALIKWSLQILTGLHAICQP</sequence>
<reference evidence="3" key="1">
    <citation type="submission" date="2012-08" db="EMBL/GenBank/DDBJ databases">
        <title>The Genome Sequence of Wuchereria bancrofti.</title>
        <authorList>
            <person name="Nutman T.B."/>
            <person name="Fink D.L."/>
            <person name="Russ C."/>
            <person name="Young S."/>
            <person name="Zeng Q."/>
            <person name="Koehrsen M."/>
            <person name="Alvarado L."/>
            <person name="Berlin A."/>
            <person name="Chapman S.B."/>
            <person name="Chen Z."/>
            <person name="Freedman E."/>
            <person name="Gellesch M."/>
            <person name="Goldberg J."/>
            <person name="Griggs A."/>
            <person name="Gujja S."/>
            <person name="Heilman E.R."/>
            <person name="Heiman D."/>
            <person name="Hepburn T."/>
            <person name="Howarth C."/>
            <person name="Jen D."/>
            <person name="Larson L."/>
            <person name="Lewis B."/>
            <person name="Mehta T."/>
            <person name="Park D."/>
            <person name="Pearson M."/>
            <person name="Roberts A."/>
            <person name="Saif S."/>
            <person name="Shea T."/>
            <person name="Shenoy N."/>
            <person name="Sisk P."/>
            <person name="Stolte C."/>
            <person name="Sykes S."/>
            <person name="Walk T."/>
            <person name="White J."/>
            <person name="Yandava C."/>
            <person name="Haas B."/>
            <person name="Henn M.R."/>
            <person name="Nusbaum C."/>
            <person name="Birren B."/>
        </authorList>
    </citation>
    <scope>NUCLEOTIDE SEQUENCE [LARGE SCALE GENOMIC DNA]</scope>
    <source>
        <strain evidence="3">NA</strain>
    </source>
</reference>
<keyword evidence="1" id="KW-0472">Membrane</keyword>
<comment type="caution">
    <text evidence="2">The sequence shown here is derived from an EMBL/GenBank/DDBJ whole genome shotgun (WGS) entry which is preliminary data.</text>
</comment>
<dbReference type="Proteomes" id="UP000004810">
    <property type="component" value="Unassembled WGS sequence"/>
</dbReference>
<dbReference type="EMBL" id="ADBV01016442">
    <property type="protein sequence ID" value="EJW72311.1"/>
    <property type="molecule type" value="Genomic_DNA"/>
</dbReference>
<keyword evidence="1" id="KW-0812">Transmembrane</keyword>
<evidence type="ECO:0000256" key="1">
    <source>
        <dbReference type="SAM" id="Phobius"/>
    </source>
</evidence>
<protein>
    <recommendedName>
        <fullName evidence="4">G-protein coupled receptors family 1 profile domain-containing protein</fullName>
    </recommendedName>
</protein>